<protein>
    <submittedName>
        <fullName evidence="1">Uncharacterized protein</fullName>
    </submittedName>
</protein>
<reference evidence="1" key="1">
    <citation type="submission" date="2014-09" db="EMBL/GenBank/DDBJ databases">
        <authorList>
            <person name="Magalhaes I.L.F."/>
            <person name="Oliveira U."/>
            <person name="Santos F.R."/>
            <person name="Vidigal T.H.D.A."/>
            <person name="Brescovit A.D."/>
            <person name="Santos A.J."/>
        </authorList>
    </citation>
    <scope>NUCLEOTIDE SEQUENCE</scope>
    <source>
        <tissue evidence="1">Shoot tissue taken approximately 20 cm above the soil surface</tissue>
    </source>
</reference>
<evidence type="ECO:0000313" key="1">
    <source>
        <dbReference type="EMBL" id="JAD37584.1"/>
    </source>
</evidence>
<reference evidence="1" key="2">
    <citation type="journal article" date="2015" name="Data Brief">
        <title>Shoot transcriptome of the giant reed, Arundo donax.</title>
        <authorList>
            <person name="Barrero R.A."/>
            <person name="Guerrero F.D."/>
            <person name="Moolhuijzen P."/>
            <person name="Goolsby J.A."/>
            <person name="Tidwell J."/>
            <person name="Bellgard S.E."/>
            <person name="Bellgard M.I."/>
        </authorList>
    </citation>
    <scope>NUCLEOTIDE SEQUENCE</scope>
    <source>
        <tissue evidence="1">Shoot tissue taken approximately 20 cm above the soil surface</tissue>
    </source>
</reference>
<dbReference type="EMBL" id="GBRH01260311">
    <property type="protein sequence ID" value="JAD37584.1"/>
    <property type="molecule type" value="Transcribed_RNA"/>
</dbReference>
<dbReference type="AlphaFoldDB" id="A0A0A8ZDY1"/>
<sequence>MSRRSNRWPREIYLVSATNHPHIPVLTAGGLGA</sequence>
<proteinExistence type="predicted"/>
<accession>A0A0A8ZDY1</accession>
<name>A0A0A8ZDY1_ARUDO</name>
<organism evidence="1">
    <name type="scientific">Arundo donax</name>
    <name type="common">Giant reed</name>
    <name type="synonym">Donax arundinaceus</name>
    <dbReference type="NCBI Taxonomy" id="35708"/>
    <lineage>
        <taxon>Eukaryota</taxon>
        <taxon>Viridiplantae</taxon>
        <taxon>Streptophyta</taxon>
        <taxon>Embryophyta</taxon>
        <taxon>Tracheophyta</taxon>
        <taxon>Spermatophyta</taxon>
        <taxon>Magnoliopsida</taxon>
        <taxon>Liliopsida</taxon>
        <taxon>Poales</taxon>
        <taxon>Poaceae</taxon>
        <taxon>PACMAD clade</taxon>
        <taxon>Arundinoideae</taxon>
        <taxon>Arundineae</taxon>
        <taxon>Arundo</taxon>
    </lineage>
</organism>